<dbReference type="EMBL" id="DS113319">
    <property type="protein sequence ID" value="EAY11409.1"/>
    <property type="molecule type" value="Genomic_DNA"/>
</dbReference>
<name>A2E7B6_TRIV3</name>
<dbReference type="Gene3D" id="1.25.10.10">
    <property type="entry name" value="Leucine-rich Repeat Variant"/>
    <property type="match status" value="1"/>
</dbReference>
<dbReference type="Proteomes" id="UP000001542">
    <property type="component" value="Unassembled WGS sequence"/>
</dbReference>
<dbReference type="InterPro" id="IPR016024">
    <property type="entry name" value="ARM-type_fold"/>
</dbReference>
<sequence length="487" mass="56140">MKNISVSSTESNANSFNGIVPESIKNESFNLEENIQSFNENLENQDYDKASNILIDIAKYISIAQHPAQDFINSKFVDTLINILITPYPRAGKFKMFTIHKSSFNILIKLLTKSKELATYLVENSIFNVMSPFLINDDDNFTLYLTLNLFSSIMAYDDQYLESFLNSNILSQLFEIITGFIKKDSSSVAKFENNILQFFSKLISFPKFNDETMVSSILNCFTRIIQHIQPDITTDYDEKLYKSGYDPVLTYFKDIFITSSTALRSLSYNNILFVINSPELLNLINNSLYNIYMNKTWKIILEMDIAILENASEYTEFVQNFIESFNIEILIQNLLKKPQQEYSVGIMNLLCIFINQNESFINNIPIENLFTRILKKSNKLPFHNLQSFVKLCLVIINSNFDGIIPLLFQNELISQFPNVILESPVDLQALSITAFQNYLIKLRSQGNSFDDFVNFLNGEYKDFLVQCCESSQDIADLATQFLEILEE</sequence>
<evidence type="ECO:0000313" key="1">
    <source>
        <dbReference type="EMBL" id="EAY11409.1"/>
    </source>
</evidence>
<accession>A2E7B6</accession>
<proteinExistence type="predicted"/>
<reference evidence="1" key="1">
    <citation type="submission" date="2006-10" db="EMBL/GenBank/DDBJ databases">
        <authorList>
            <person name="Amadeo P."/>
            <person name="Zhao Q."/>
            <person name="Wortman J."/>
            <person name="Fraser-Liggett C."/>
            <person name="Carlton J."/>
        </authorList>
    </citation>
    <scope>NUCLEOTIDE SEQUENCE</scope>
    <source>
        <strain evidence="1">G3</strain>
    </source>
</reference>
<keyword evidence="2" id="KW-1185">Reference proteome</keyword>
<dbReference type="SUPFAM" id="SSF48371">
    <property type="entry name" value="ARM repeat"/>
    <property type="match status" value="1"/>
</dbReference>
<evidence type="ECO:0000313" key="2">
    <source>
        <dbReference type="Proteomes" id="UP000001542"/>
    </source>
</evidence>
<dbReference type="SMR" id="A2E7B6"/>
<dbReference type="InterPro" id="IPR011989">
    <property type="entry name" value="ARM-like"/>
</dbReference>
<dbReference type="KEGG" id="tva:4769362"/>
<organism evidence="1 2">
    <name type="scientific">Trichomonas vaginalis (strain ATCC PRA-98 / G3)</name>
    <dbReference type="NCBI Taxonomy" id="412133"/>
    <lineage>
        <taxon>Eukaryota</taxon>
        <taxon>Metamonada</taxon>
        <taxon>Parabasalia</taxon>
        <taxon>Trichomonadida</taxon>
        <taxon>Trichomonadidae</taxon>
        <taxon>Trichomonas</taxon>
    </lineage>
</organism>
<reference evidence="1" key="2">
    <citation type="journal article" date="2007" name="Science">
        <title>Draft genome sequence of the sexually transmitted pathogen Trichomonas vaginalis.</title>
        <authorList>
            <person name="Carlton J.M."/>
            <person name="Hirt R.P."/>
            <person name="Silva J.C."/>
            <person name="Delcher A.L."/>
            <person name="Schatz M."/>
            <person name="Zhao Q."/>
            <person name="Wortman J.R."/>
            <person name="Bidwell S.L."/>
            <person name="Alsmark U.C.M."/>
            <person name="Besteiro S."/>
            <person name="Sicheritz-Ponten T."/>
            <person name="Noel C.J."/>
            <person name="Dacks J.B."/>
            <person name="Foster P.G."/>
            <person name="Simillion C."/>
            <person name="Van de Peer Y."/>
            <person name="Miranda-Saavedra D."/>
            <person name="Barton G.J."/>
            <person name="Westrop G.D."/>
            <person name="Mueller S."/>
            <person name="Dessi D."/>
            <person name="Fiori P.L."/>
            <person name="Ren Q."/>
            <person name="Paulsen I."/>
            <person name="Zhang H."/>
            <person name="Bastida-Corcuera F.D."/>
            <person name="Simoes-Barbosa A."/>
            <person name="Brown M.T."/>
            <person name="Hayes R.D."/>
            <person name="Mukherjee M."/>
            <person name="Okumura C.Y."/>
            <person name="Schneider R."/>
            <person name="Smith A.J."/>
            <person name="Vanacova S."/>
            <person name="Villalvazo M."/>
            <person name="Haas B.J."/>
            <person name="Pertea M."/>
            <person name="Feldblyum T.V."/>
            <person name="Utterback T.R."/>
            <person name="Shu C.L."/>
            <person name="Osoegawa K."/>
            <person name="de Jong P.J."/>
            <person name="Hrdy I."/>
            <person name="Horvathova L."/>
            <person name="Zubacova Z."/>
            <person name="Dolezal P."/>
            <person name="Malik S.B."/>
            <person name="Logsdon J.M. Jr."/>
            <person name="Henze K."/>
            <person name="Gupta A."/>
            <person name="Wang C.C."/>
            <person name="Dunne R.L."/>
            <person name="Upcroft J.A."/>
            <person name="Upcroft P."/>
            <person name="White O."/>
            <person name="Salzberg S.L."/>
            <person name="Tang P."/>
            <person name="Chiu C.-H."/>
            <person name="Lee Y.-S."/>
            <person name="Embley T.M."/>
            <person name="Coombs G.H."/>
            <person name="Mottram J.C."/>
            <person name="Tachezy J."/>
            <person name="Fraser-Liggett C.M."/>
            <person name="Johnson P.J."/>
        </authorList>
    </citation>
    <scope>NUCLEOTIDE SEQUENCE [LARGE SCALE GENOMIC DNA]</scope>
    <source>
        <strain evidence="1">G3</strain>
    </source>
</reference>
<dbReference type="VEuPathDB" id="TrichDB:TVAGG3_0831500"/>
<dbReference type="AlphaFoldDB" id="A2E7B6"/>
<dbReference type="RefSeq" id="XP_001323632.1">
    <property type="nucleotide sequence ID" value="XM_001323597.1"/>
</dbReference>
<dbReference type="VEuPathDB" id="TrichDB:TVAG_418450"/>
<gene>
    <name evidence="1" type="ORF">TVAG_418450</name>
</gene>
<dbReference type="InParanoid" id="A2E7B6"/>
<protein>
    <submittedName>
        <fullName evidence="1">Uncharacterized protein</fullName>
    </submittedName>
</protein>